<evidence type="ECO:0000256" key="1">
    <source>
        <dbReference type="ARBA" id="ARBA00022614"/>
    </source>
</evidence>
<protein>
    <recommendedName>
        <fullName evidence="7">Leucine-rich repeat-containing N-terminal plant-type domain-containing protein</fullName>
    </recommendedName>
</protein>
<dbReference type="OMA" id="MGKRECI"/>
<evidence type="ECO:0000256" key="5">
    <source>
        <dbReference type="SAM" id="Phobius"/>
    </source>
</evidence>
<keyword evidence="3" id="KW-0677">Repeat</keyword>
<dbReference type="Pfam" id="PF13855">
    <property type="entry name" value="LRR_8"/>
    <property type="match status" value="1"/>
</dbReference>
<accession>A9NW70</accession>
<dbReference type="EMBL" id="EF085578">
    <property type="protein sequence ID" value="ABK24881.1"/>
    <property type="molecule type" value="mRNA"/>
</dbReference>
<sequence length="207" mass="23068">MKTRFNMKKWISDPCYLIPWEGIGCDNRSSEVRISEINLSGRNLTIPVPEEIGQLTALVNLSLENNHLMGPLPNFSSLTMLERLYLQNNSLNGSVPDWLSGLKNLKELFIQNNNFSGVIPAQLLLNRSLKLIRSGNPYLCVHKGDCILPNSNKNKKRVVLGITLGGILIIAVALIVGIVVYRKKFRRKGGVAAKSSGMKTNEEISYF</sequence>
<organism evidence="6">
    <name type="scientific">Picea sitchensis</name>
    <name type="common">Sitka spruce</name>
    <name type="synonym">Pinus sitchensis</name>
    <dbReference type="NCBI Taxonomy" id="3332"/>
    <lineage>
        <taxon>Eukaryota</taxon>
        <taxon>Viridiplantae</taxon>
        <taxon>Streptophyta</taxon>
        <taxon>Embryophyta</taxon>
        <taxon>Tracheophyta</taxon>
        <taxon>Spermatophyta</taxon>
        <taxon>Pinopsida</taxon>
        <taxon>Pinidae</taxon>
        <taxon>Conifers I</taxon>
        <taxon>Pinales</taxon>
        <taxon>Pinaceae</taxon>
        <taxon>Picea</taxon>
    </lineage>
</organism>
<keyword evidence="5" id="KW-1133">Transmembrane helix</keyword>
<keyword evidence="5" id="KW-0812">Transmembrane</keyword>
<dbReference type="SUPFAM" id="SSF52058">
    <property type="entry name" value="L domain-like"/>
    <property type="match status" value="1"/>
</dbReference>
<dbReference type="PANTHER" id="PTHR48007">
    <property type="entry name" value="LEUCINE-RICH REPEAT RECEPTOR-LIKE PROTEIN KINASE PXC1"/>
    <property type="match status" value="1"/>
</dbReference>
<evidence type="ECO:0000256" key="4">
    <source>
        <dbReference type="ARBA" id="ARBA00023180"/>
    </source>
</evidence>
<evidence type="ECO:0000256" key="2">
    <source>
        <dbReference type="ARBA" id="ARBA00022729"/>
    </source>
</evidence>
<name>A9NW70_PICSI</name>
<dbReference type="InterPro" id="IPR001611">
    <property type="entry name" value="Leu-rich_rpt"/>
</dbReference>
<feature type="transmembrane region" description="Helical" evidence="5">
    <location>
        <begin position="158"/>
        <end position="181"/>
    </location>
</feature>
<evidence type="ECO:0008006" key="7">
    <source>
        <dbReference type="Google" id="ProtNLM"/>
    </source>
</evidence>
<keyword evidence="5" id="KW-0472">Membrane</keyword>
<dbReference type="PANTHER" id="PTHR48007:SF4">
    <property type="entry name" value="LEUCINE-RICH REPEAT RECEPTOR-LIKE PROTEIN KINASE PXC1"/>
    <property type="match status" value="1"/>
</dbReference>
<keyword evidence="4" id="KW-0325">Glycoprotein</keyword>
<proteinExistence type="evidence at transcript level"/>
<keyword evidence="1" id="KW-0433">Leucine-rich repeat</keyword>
<evidence type="ECO:0000313" key="6">
    <source>
        <dbReference type="EMBL" id="ABK24881.1"/>
    </source>
</evidence>
<dbReference type="FunFam" id="3.80.10.10:FF:000041">
    <property type="entry name" value="LRR receptor-like serine/threonine-protein kinase ERECTA"/>
    <property type="match status" value="1"/>
</dbReference>
<dbReference type="AlphaFoldDB" id="A9NW70"/>
<dbReference type="Gene3D" id="3.80.10.10">
    <property type="entry name" value="Ribonuclease Inhibitor"/>
    <property type="match status" value="1"/>
</dbReference>
<evidence type="ECO:0000256" key="3">
    <source>
        <dbReference type="ARBA" id="ARBA00022737"/>
    </source>
</evidence>
<keyword evidence="2" id="KW-0732">Signal</keyword>
<reference evidence="6" key="1">
    <citation type="journal article" date="2008" name="BMC Genomics">
        <title>A conifer genomics resource of 200,000 spruce (Picea spp.) ESTs and 6,464 high-quality, sequence-finished full-length cDNAs for Sitka spruce (Picea sitchensis).</title>
        <authorList>
            <person name="Ralph S.G."/>
            <person name="Chun H.J."/>
            <person name="Kolosova N."/>
            <person name="Cooper D."/>
            <person name="Oddy C."/>
            <person name="Ritland C.E."/>
            <person name="Kirkpatrick R."/>
            <person name="Moore R."/>
            <person name="Barber S."/>
            <person name="Holt R.A."/>
            <person name="Jones S.J."/>
            <person name="Marra M.A."/>
            <person name="Douglas C.J."/>
            <person name="Ritland K."/>
            <person name="Bohlmann J."/>
        </authorList>
    </citation>
    <scope>NUCLEOTIDE SEQUENCE</scope>
    <source>
        <tissue evidence="6">Bark</tissue>
    </source>
</reference>
<dbReference type="InterPro" id="IPR032675">
    <property type="entry name" value="LRR_dom_sf"/>
</dbReference>
<dbReference type="InterPro" id="IPR046959">
    <property type="entry name" value="PRK1-6/SRF4-like"/>
</dbReference>